<dbReference type="InterPro" id="IPR006608">
    <property type="entry name" value="CC2D1A/B_DM14"/>
</dbReference>
<feature type="compositionally biased region" description="Polar residues" evidence="2">
    <location>
        <begin position="103"/>
        <end position="129"/>
    </location>
</feature>
<dbReference type="Pfam" id="PF21528">
    <property type="entry name" value="CC2D1A-B_DM14"/>
    <property type="match status" value="2"/>
</dbReference>
<dbReference type="PANTHER" id="PTHR13076:SF9">
    <property type="entry name" value="COILED-COIL AND C2 DOMAIN-CONTAINING PROTEIN 1-LIKE"/>
    <property type="match status" value="1"/>
</dbReference>
<name>A0A504YLZ2_FASGI</name>
<feature type="compositionally biased region" description="Polar residues" evidence="2">
    <location>
        <begin position="285"/>
        <end position="295"/>
    </location>
</feature>
<evidence type="ECO:0000313" key="4">
    <source>
        <dbReference type="EMBL" id="TPP62284.1"/>
    </source>
</evidence>
<comment type="caution">
    <text evidence="4">The sequence shown here is derived from an EMBL/GenBank/DDBJ whole genome shotgun (WGS) entry which is preliminary data.</text>
</comment>
<organism evidence="4 5">
    <name type="scientific">Fasciola gigantica</name>
    <name type="common">Giant liver fluke</name>
    <dbReference type="NCBI Taxonomy" id="46835"/>
    <lineage>
        <taxon>Eukaryota</taxon>
        <taxon>Metazoa</taxon>
        <taxon>Spiralia</taxon>
        <taxon>Lophotrochozoa</taxon>
        <taxon>Platyhelminthes</taxon>
        <taxon>Trematoda</taxon>
        <taxon>Digenea</taxon>
        <taxon>Plagiorchiida</taxon>
        <taxon>Echinostomata</taxon>
        <taxon>Echinostomatoidea</taxon>
        <taxon>Fasciolidae</taxon>
        <taxon>Fasciola</taxon>
    </lineage>
</organism>
<gene>
    <name evidence="4" type="ORF">FGIG_03443</name>
</gene>
<protein>
    <recommendedName>
        <fullName evidence="3">DM14 domain-containing protein</fullName>
    </recommendedName>
</protein>
<accession>A0A504YLZ2</accession>
<proteinExistence type="predicted"/>
<feature type="domain" description="DM14" evidence="3">
    <location>
        <begin position="212"/>
        <end position="272"/>
    </location>
</feature>
<feature type="region of interest" description="Disordered" evidence="2">
    <location>
        <begin position="102"/>
        <end position="129"/>
    </location>
</feature>
<feature type="region of interest" description="Disordered" evidence="2">
    <location>
        <begin position="1"/>
        <end position="25"/>
    </location>
</feature>
<dbReference type="InterPro" id="IPR039725">
    <property type="entry name" value="CC2D1A/B"/>
</dbReference>
<feature type="region of interest" description="Disordered" evidence="2">
    <location>
        <begin position="165"/>
        <end position="215"/>
    </location>
</feature>
<feature type="compositionally biased region" description="Low complexity" evidence="2">
    <location>
        <begin position="487"/>
        <end position="509"/>
    </location>
</feature>
<evidence type="ECO:0000313" key="5">
    <source>
        <dbReference type="Proteomes" id="UP000316759"/>
    </source>
</evidence>
<keyword evidence="5" id="KW-1185">Reference proteome</keyword>
<dbReference type="STRING" id="46835.A0A504YLZ2"/>
<feature type="region of interest" description="Disordered" evidence="2">
    <location>
        <begin position="861"/>
        <end position="907"/>
    </location>
</feature>
<feature type="domain" description="DM14" evidence="3">
    <location>
        <begin position="126"/>
        <end position="186"/>
    </location>
</feature>
<dbReference type="GO" id="GO:0001227">
    <property type="term" value="F:DNA-binding transcription repressor activity, RNA polymerase II-specific"/>
    <property type="evidence" value="ECO:0007669"/>
    <property type="project" value="InterPro"/>
</dbReference>
<feature type="region of interest" description="Disordered" evidence="2">
    <location>
        <begin position="43"/>
        <end position="62"/>
    </location>
</feature>
<evidence type="ECO:0000256" key="2">
    <source>
        <dbReference type="SAM" id="MobiDB-lite"/>
    </source>
</evidence>
<evidence type="ECO:0000256" key="1">
    <source>
        <dbReference type="SAM" id="Coils"/>
    </source>
</evidence>
<dbReference type="Proteomes" id="UP000316759">
    <property type="component" value="Unassembled WGS sequence"/>
</dbReference>
<feature type="region of interest" description="Disordered" evidence="2">
    <location>
        <begin position="474"/>
        <end position="510"/>
    </location>
</feature>
<dbReference type="AlphaFoldDB" id="A0A504YLZ2"/>
<feature type="domain" description="DM14" evidence="3">
    <location>
        <begin position="414"/>
        <end position="474"/>
    </location>
</feature>
<sequence length="1027" mass="113347">MWRKKRENKNHPGAKFPFLNDDDGPVQVDEAELENELMDILGEDAHPVAQVNRSGRADPAPRERMQALLEDMGSDGSFSGSVEFDENDPELLSELEAFVKEYSPSSQPKCEQNKSQQEPQSNAVSLSEINNRLAAYRSALEDLKKHQPSETAKIRRFSRSVQQLESCASGLSRGKQIDPESIPPPLHASSASSAGSKETSKPSASSEAVVDLTPLKNRLEEYKLAASKAQNSGNSERAHALNVASQMIAEVIPKIESGLEPFDPKTDLPPPPDEFELEETESAPADSSPTPTRSEQPAAPISKIQDQEKSGVTSSVIALKRRCQEYKIAAIEARDSGNLERAKSLLQAAKVIEEEIPKVESGEDAFCVETDLPPPPAEFENTDADARPTPASQPISELPSFKVAPAAHSQAVTVENIQARLDYYKALLADAQMRPSEGTRQRRLTRIVNQYKEGLKACEHGIKNFNYGELPPPPKCPSLAGPPTVRSGTSAGATAGSSHASASSSTTGGRTERIVALLKTRQNELKMLALKAKEEGNLDLARAHLRSALTINPMIESAQAGLTVDFSKLPHLPSSGSAGPQSSSVGLQRSMQVATGPILSGTECDPPTQFVLDMNAAESEEDRCQILIKQMTEQMTEASTLAQSLQTSGWSELAKKASDLATLCKSSLPHCRRQGIPYTFEWAHLPCLNMNADLSDSVLEVSAVRGFAYPLPPKFTHASQMDTYVEILFSYPSSEQAQKFCTPWCKHSVEPLYESGTKFDVDIKSRIYSRFIQGGRDVKATVYYNAGVFKGTRVLGTASFSLKELNQSATITPVADLMESRRAVGGRLMLKFRQRVPLSGPPVVTSRKPWLTIGGLNPTLIRPPVVKPSGQGESHHHSSREQTPIEPPLPPHRSETERGHSRASIVRTDNTRNYACLSVLRQDRNTFSQQLKNPHLTENERQECVFRLGEAEKRYERLKHRLYTRSDAKNQMETYLNELQVLRSQWHHEYNEAKRCGDQKTAEFLSTRLDALEKELEHHIKSRTRRS</sequence>
<dbReference type="SUPFAM" id="SSF49562">
    <property type="entry name" value="C2 domain (Calcium/lipid-binding domain, CaLB)"/>
    <property type="match status" value="1"/>
</dbReference>
<dbReference type="SMART" id="SM00685">
    <property type="entry name" value="DM14"/>
    <property type="match status" value="5"/>
</dbReference>
<reference evidence="4 5" key="1">
    <citation type="submission" date="2019-04" db="EMBL/GenBank/DDBJ databases">
        <title>Annotation for the trematode Fasciola gigantica.</title>
        <authorList>
            <person name="Choi Y.-J."/>
        </authorList>
    </citation>
    <scope>NUCLEOTIDE SEQUENCE [LARGE SCALE GENOMIC DNA]</scope>
    <source>
        <strain evidence="4">Uganda_cow_1</strain>
    </source>
</reference>
<feature type="region of interest" description="Disordered" evidence="2">
    <location>
        <begin position="255"/>
        <end position="313"/>
    </location>
</feature>
<dbReference type="Gene3D" id="2.60.40.150">
    <property type="entry name" value="C2 domain"/>
    <property type="match status" value="1"/>
</dbReference>
<dbReference type="OrthoDB" id="19996at2759"/>
<feature type="coiled-coil region" evidence="1">
    <location>
        <begin position="965"/>
        <end position="1022"/>
    </location>
</feature>
<feature type="domain" description="DM14" evidence="3">
    <location>
        <begin position="515"/>
        <end position="573"/>
    </location>
</feature>
<dbReference type="PANTHER" id="PTHR13076">
    <property type="entry name" value="COILED-COIL AND C2 DOMAIN-CONTAINING PROTEIN 1-LIKE"/>
    <property type="match status" value="1"/>
</dbReference>
<evidence type="ECO:0000259" key="3">
    <source>
        <dbReference type="SMART" id="SM00685"/>
    </source>
</evidence>
<feature type="domain" description="DM14" evidence="3">
    <location>
        <begin position="316"/>
        <end position="376"/>
    </location>
</feature>
<dbReference type="InterPro" id="IPR035892">
    <property type="entry name" value="C2_domain_sf"/>
</dbReference>
<dbReference type="EMBL" id="SUNJ01007065">
    <property type="protein sequence ID" value="TPP62284.1"/>
    <property type="molecule type" value="Genomic_DNA"/>
</dbReference>
<keyword evidence="1" id="KW-0175">Coiled coil</keyword>